<keyword evidence="1" id="KW-0812">Transmembrane</keyword>
<sequence>MKTNKLLRKLGSEFLMGIAGILGTHIETKIGLGIFLLIPGIAIFFSKEVAHEDNPEASYIIGTFLIFIAILLFFIRYKELRKKTE</sequence>
<reference evidence="2 3" key="1">
    <citation type="submission" date="2014-12" db="EMBL/GenBank/DDBJ databases">
        <title>Genome sequencing of Chryseobacterium taiwanense TPW19.</title>
        <authorList>
            <person name="Tan P.W."/>
            <person name="Chan K.-G."/>
        </authorList>
    </citation>
    <scope>NUCLEOTIDE SEQUENCE [LARGE SCALE GENOMIC DNA]</scope>
    <source>
        <strain evidence="2 3">TPW19</strain>
    </source>
</reference>
<evidence type="ECO:0000313" key="3">
    <source>
        <dbReference type="Proteomes" id="UP000031167"/>
    </source>
</evidence>
<accession>A0A0B4E469</accession>
<dbReference type="EMBL" id="JWTA01000019">
    <property type="protein sequence ID" value="KIC61408.1"/>
    <property type="molecule type" value="Genomic_DNA"/>
</dbReference>
<gene>
    <name evidence="2" type="ORF">RM51_17480</name>
</gene>
<evidence type="ECO:0000313" key="2">
    <source>
        <dbReference type="EMBL" id="KIC61408.1"/>
    </source>
</evidence>
<dbReference type="STRING" id="363331.RM51_17480"/>
<protein>
    <submittedName>
        <fullName evidence="2">Uncharacterized protein</fullName>
    </submittedName>
</protein>
<dbReference type="AlphaFoldDB" id="A0A0B4E469"/>
<name>A0A0B4E469_9FLAO</name>
<evidence type="ECO:0000256" key="1">
    <source>
        <dbReference type="SAM" id="Phobius"/>
    </source>
</evidence>
<keyword evidence="3" id="KW-1185">Reference proteome</keyword>
<organism evidence="2 3">
    <name type="scientific">Chryseobacterium taiwanense</name>
    <dbReference type="NCBI Taxonomy" id="363331"/>
    <lineage>
        <taxon>Bacteria</taxon>
        <taxon>Pseudomonadati</taxon>
        <taxon>Bacteroidota</taxon>
        <taxon>Flavobacteriia</taxon>
        <taxon>Flavobacteriales</taxon>
        <taxon>Weeksellaceae</taxon>
        <taxon>Chryseobacterium group</taxon>
        <taxon>Chryseobacterium</taxon>
    </lineage>
</organism>
<comment type="caution">
    <text evidence="2">The sequence shown here is derived from an EMBL/GenBank/DDBJ whole genome shotgun (WGS) entry which is preliminary data.</text>
</comment>
<keyword evidence="1" id="KW-0472">Membrane</keyword>
<dbReference type="Proteomes" id="UP000031167">
    <property type="component" value="Unassembled WGS sequence"/>
</dbReference>
<keyword evidence="1" id="KW-1133">Transmembrane helix</keyword>
<feature type="transmembrane region" description="Helical" evidence="1">
    <location>
        <begin position="57"/>
        <end position="75"/>
    </location>
</feature>
<proteinExistence type="predicted"/>
<feature type="transmembrane region" description="Helical" evidence="1">
    <location>
        <begin position="21"/>
        <end position="45"/>
    </location>
</feature>
<dbReference type="RefSeq" id="WP_039372638.1">
    <property type="nucleotide sequence ID" value="NZ_JWTA01000019.1"/>
</dbReference>